<evidence type="ECO:0000313" key="4">
    <source>
        <dbReference type="Proteomes" id="UP000547973"/>
    </source>
</evidence>
<reference evidence="3 4" key="1">
    <citation type="submission" date="2020-07" db="EMBL/GenBank/DDBJ databases">
        <title>Sequencing the genomes of 1000 actinobacteria strains.</title>
        <authorList>
            <person name="Klenk H.-P."/>
        </authorList>
    </citation>
    <scope>NUCLEOTIDE SEQUENCE [LARGE SCALE GENOMIC DNA]</scope>
    <source>
        <strain evidence="3 4">DSM 19970</strain>
    </source>
</reference>
<dbReference type="InterPro" id="IPR002145">
    <property type="entry name" value="CopG"/>
</dbReference>
<gene>
    <name evidence="3" type="ORF">BKA03_002731</name>
</gene>
<evidence type="ECO:0000313" key="3">
    <source>
        <dbReference type="EMBL" id="NYI42612.1"/>
    </source>
</evidence>
<dbReference type="RefSeq" id="WP_062075564.1">
    <property type="nucleotide sequence ID" value="NZ_BBRC01000011.1"/>
</dbReference>
<organism evidence="3 4">
    <name type="scientific">Demequina lutea</name>
    <dbReference type="NCBI Taxonomy" id="431489"/>
    <lineage>
        <taxon>Bacteria</taxon>
        <taxon>Bacillati</taxon>
        <taxon>Actinomycetota</taxon>
        <taxon>Actinomycetes</taxon>
        <taxon>Micrococcales</taxon>
        <taxon>Demequinaceae</taxon>
        <taxon>Demequina</taxon>
    </lineage>
</organism>
<keyword evidence="4" id="KW-1185">Reference proteome</keyword>
<sequence>MTPSRDTEAARFAAEPEAWGEPQGRLTGAEAASRGRALLEAAGVDVAAVERRVGRPRIGGKAGRKGERSARVNVAVTDAQAAIIDGLAGQGRTRSDIVREALDEYLAARA</sequence>
<feature type="domain" description="Ribbon-helix-helix protein CopG" evidence="2">
    <location>
        <begin position="71"/>
        <end position="107"/>
    </location>
</feature>
<dbReference type="EMBL" id="JACBZO010000001">
    <property type="protein sequence ID" value="NYI42612.1"/>
    <property type="molecule type" value="Genomic_DNA"/>
</dbReference>
<comment type="caution">
    <text evidence="3">The sequence shown here is derived from an EMBL/GenBank/DDBJ whole genome shotgun (WGS) entry which is preliminary data.</text>
</comment>
<dbReference type="AlphaFoldDB" id="A0A7Y9ZC26"/>
<dbReference type="Proteomes" id="UP000547973">
    <property type="component" value="Unassembled WGS sequence"/>
</dbReference>
<evidence type="ECO:0000256" key="1">
    <source>
        <dbReference type="SAM" id="MobiDB-lite"/>
    </source>
</evidence>
<feature type="region of interest" description="Disordered" evidence="1">
    <location>
        <begin position="1"/>
        <end position="31"/>
    </location>
</feature>
<protein>
    <recommendedName>
        <fullName evidence="2">Ribbon-helix-helix protein CopG domain-containing protein</fullName>
    </recommendedName>
</protein>
<proteinExistence type="predicted"/>
<accession>A0A7Y9ZC26</accession>
<name>A0A7Y9ZC26_9MICO</name>
<evidence type="ECO:0000259" key="2">
    <source>
        <dbReference type="Pfam" id="PF01402"/>
    </source>
</evidence>
<dbReference type="GO" id="GO:0006355">
    <property type="term" value="P:regulation of DNA-templated transcription"/>
    <property type="evidence" value="ECO:0007669"/>
    <property type="project" value="InterPro"/>
</dbReference>
<dbReference type="Pfam" id="PF01402">
    <property type="entry name" value="RHH_1"/>
    <property type="match status" value="1"/>
</dbReference>